<reference evidence="1 2" key="1">
    <citation type="submission" date="2019-02" db="EMBL/GenBank/DDBJ databases">
        <title>Siculibacillus lacustris gen. nov., sp. nov., a new rosette-forming bacterium isolated from a freshwater crater lake (Lake St. Ana, Romania).</title>
        <authorList>
            <person name="Felfoldi T."/>
            <person name="Marton Z."/>
            <person name="Szabo A."/>
            <person name="Mentes A."/>
            <person name="Boka K."/>
            <person name="Marialigeti K."/>
            <person name="Mathe I."/>
            <person name="Koncz M."/>
            <person name="Schumann P."/>
            <person name="Toth E."/>
        </authorList>
    </citation>
    <scope>NUCLEOTIDE SEQUENCE [LARGE SCALE GENOMIC DNA]</scope>
    <source>
        <strain evidence="1 2">SA-279</strain>
    </source>
</reference>
<dbReference type="NCBIfam" id="TIGR01459">
    <property type="entry name" value="HAD-SF-IIA-hyp4"/>
    <property type="match status" value="1"/>
</dbReference>
<dbReference type="SUPFAM" id="SSF56784">
    <property type="entry name" value="HAD-like"/>
    <property type="match status" value="1"/>
</dbReference>
<dbReference type="InterPro" id="IPR023214">
    <property type="entry name" value="HAD_sf"/>
</dbReference>
<name>A0A4Q9VDV6_9HYPH</name>
<protein>
    <submittedName>
        <fullName evidence="1">TIGR01459 family HAD-type hydrolase</fullName>
    </submittedName>
</protein>
<dbReference type="Pfam" id="PF13344">
    <property type="entry name" value="Hydrolase_6"/>
    <property type="match status" value="1"/>
</dbReference>
<dbReference type="OrthoDB" id="9791073at2"/>
<dbReference type="InterPro" id="IPR036412">
    <property type="entry name" value="HAD-like_sf"/>
</dbReference>
<dbReference type="Gene3D" id="3.40.50.1000">
    <property type="entry name" value="HAD superfamily/HAD-like"/>
    <property type="match status" value="2"/>
</dbReference>
<dbReference type="InterPro" id="IPR006356">
    <property type="entry name" value="HAD-SF_hydro_IIA_hyp3"/>
</dbReference>
<keyword evidence="2" id="KW-1185">Reference proteome</keyword>
<accession>A0A4Q9VDV6</accession>
<dbReference type="Pfam" id="PF13242">
    <property type="entry name" value="Hydrolase_like"/>
    <property type="match status" value="1"/>
</dbReference>
<evidence type="ECO:0000313" key="1">
    <source>
        <dbReference type="EMBL" id="TBW32887.1"/>
    </source>
</evidence>
<dbReference type="PANTHER" id="PTHR19288">
    <property type="entry name" value="4-NITROPHENYLPHOSPHATASE-RELATED"/>
    <property type="match status" value="1"/>
</dbReference>
<dbReference type="Proteomes" id="UP000292781">
    <property type="component" value="Unassembled WGS sequence"/>
</dbReference>
<gene>
    <name evidence="1" type="ORF">EYW49_21340</name>
</gene>
<dbReference type="InterPro" id="IPR006357">
    <property type="entry name" value="HAD-SF_hydro_IIA"/>
</dbReference>
<comment type="caution">
    <text evidence="1">The sequence shown here is derived from an EMBL/GenBank/DDBJ whole genome shotgun (WGS) entry which is preliminary data.</text>
</comment>
<dbReference type="RefSeq" id="WP_131311655.1">
    <property type="nucleotide sequence ID" value="NZ_SJFN01000051.1"/>
</dbReference>
<dbReference type="GO" id="GO:0016791">
    <property type="term" value="F:phosphatase activity"/>
    <property type="evidence" value="ECO:0007669"/>
    <property type="project" value="TreeGrafter"/>
</dbReference>
<keyword evidence="1" id="KW-0378">Hydrolase</keyword>
<organism evidence="1 2">
    <name type="scientific">Siculibacillus lacustris</name>
    <dbReference type="NCBI Taxonomy" id="1549641"/>
    <lineage>
        <taxon>Bacteria</taxon>
        <taxon>Pseudomonadati</taxon>
        <taxon>Pseudomonadota</taxon>
        <taxon>Alphaproteobacteria</taxon>
        <taxon>Hyphomicrobiales</taxon>
        <taxon>Ancalomicrobiaceae</taxon>
        <taxon>Siculibacillus</taxon>
    </lineage>
</organism>
<dbReference type="CDD" id="cd07525">
    <property type="entry name" value="HAD_like"/>
    <property type="match status" value="1"/>
</dbReference>
<dbReference type="GO" id="GO:0005737">
    <property type="term" value="C:cytoplasm"/>
    <property type="evidence" value="ECO:0007669"/>
    <property type="project" value="TreeGrafter"/>
</dbReference>
<evidence type="ECO:0000313" key="2">
    <source>
        <dbReference type="Proteomes" id="UP000292781"/>
    </source>
</evidence>
<dbReference type="NCBIfam" id="TIGR01460">
    <property type="entry name" value="HAD-SF-IIA"/>
    <property type="match status" value="1"/>
</dbReference>
<dbReference type="AlphaFoldDB" id="A0A4Q9VDV6"/>
<sequence>MLTPSPARIPGLSAIAGGYDALLCDVWGVLHDGVTAYPGAAEALLAARASGLRILLLTNAPRPSAPIGDQLSALGIPPGAYDDILTSGDATRVLLAERPERRIAHIGPDRDLGLYDGLPQALVDDGTAEMVVVTGLTDDTVETPEDYHDRLQALAARGLPMICANPDIVVHRGGQQVWCAGALARVYDTFGGAVTRVGKPYAPVYGEVRRRLAAAAGRPLLDSRILAIGDGLPTDVRGGHDQGFDVLFVTGGIHAADFGPLDAPDPKRVEIRLMEEGLAVTAMLPRLVW</sequence>
<dbReference type="PANTHER" id="PTHR19288:SF90">
    <property type="entry name" value="OS08G0542600 PROTEIN"/>
    <property type="match status" value="1"/>
</dbReference>
<proteinExistence type="predicted"/>
<dbReference type="EMBL" id="SJFN01000051">
    <property type="protein sequence ID" value="TBW32887.1"/>
    <property type="molecule type" value="Genomic_DNA"/>
</dbReference>